<gene>
    <name evidence="1" type="ORF">DILT_LOCUS1168</name>
</gene>
<reference evidence="1 2" key="1">
    <citation type="submission" date="2018-11" db="EMBL/GenBank/DDBJ databases">
        <authorList>
            <consortium name="Pathogen Informatics"/>
        </authorList>
    </citation>
    <scope>NUCLEOTIDE SEQUENCE [LARGE SCALE GENOMIC DNA]</scope>
</reference>
<evidence type="ECO:0000313" key="2">
    <source>
        <dbReference type="Proteomes" id="UP000281553"/>
    </source>
</evidence>
<dbReference type="AlphaFoldDB" id="A0A3P6QE49"/>
<accession>A0A3P6QE49</accession>
<dbReference type="EMBL" id="UYRU01007051">
    <property type="protein sequence ID" value="VDK40723.1"/>
    <property type="molecule type" value="Genomic_DNA"/>
</dbReference>
<proteinExistence type="predicted"/>
<evidence type="ECO:0000313" key="1">
    <source>
        <dbReference type="EMBL" id="VDK40723.1"/>
    </source>
</evidence>
<organism evidence="1 2">
    <name type="scientific">Dibothriocephalus latus</name>
    <name type="common">Fish tapeworm</name>
    <name type="synonym">Diphyllobothrium latum</name>
    <dbReference type="NCBI Taxonomy" id="60516"/>
    <lineage>
        <taxon>Eukaryota</taxon>
        <taxon>Metazoa</taxon>
        <taxon>Spiralia</taxon>
        <taxon>Lophotrochozoa</taxon>
        <taxon>Platyhelminthes</taxon>
        <taxon>Cestoda</taxon>
        <taxon>Eucestoda</taxon>
        <taxon>Diphyllobothriidea</taxon>
        <taxon>Diphyllobothriidae</taxon>
        <taxon>Dibothriocephalus</taxon>
    </lineage>
</organism>
<sequence>MRIRCVAVVERPRDPTDPGKLPKAPRIYRSDFFALYVRRPDGTVTRPDEEEPDSKYNEFLGKMTFIQPKMGTS</sequence>
<keyword evidence="2" id="KW-1185">Reference proteome</keyword>
<dbReference type="Proteomes" id="UP000281553">
    <property type="component" value="Unassembled WGS sequence"/>
</dbReference>
<name>A0A3P6QE49_DIBLA</name>
<protein>
    <submittedName>
        <fullName evidence="1">Uncharacterized protein</fullName>
    </submittedName>
</protein>